<comment type="caution">
    <text evidence="1">The sequence shown here is derived from an EMBL/GenBank/DDBJ whole genome shotgun (WGS) entry which is preliminary data.</text>
</comment>
<accession>A0ABP8BWE2</accession>
<reference evidence="2" key="1">
    <citation type="journal article" date="2019" name="Int. J. Syst. Evol. Microbiol.">
        <title>The Global Catalogue of Microorganisms (GCM) 10K type strain sequencing project: providing services to taxonomists for standard genome sequencing and annotation.</title>
        <authorList>
            <consortium name="The Broad Institute Genomics Platform"/>
            <consortium name="The Broad Institute Genome Sequencing Center for Infectious Disease"/>
            <person name="Wu L."/>
            <person name="Ma J."/>
        </authorList>
    </citation>
    <scope>NUCLEOTIDE SEQUENCE [LARGE SCALE GENOMIC DNA]</scope>
    <source>
        <strain evidence="2">JCM 17440</strain>
    </source>
</reference>
<sequence>MVETNGIAITTGLHSGWVAITVERWASAPECDLEAWEDVVETPVIWTNPQMELWGEGEGGILIIPPSQAPGNYRLRVHARNRERREIERHGELPEGHLLQLWPSPPKASELLKLTSRYGIRRLAKS</sequence>
<keyword evidence="2" id="KW-1185">Reference proteome</keyword>
<proteinExistence type="predicted"/>
<dbReference type="EMBL" id="BAABAS010000004">
    <property type="protein sequence ID" value="GAA4227798.1"/>
    <property type="molecule type" value="Genomic_DNA"/>
</dbReference>
<dbReference type="Proteomes" id="UP001501710">
    <property type="component" value="Unassembled WGS sequence"/>
</dbReference>
<protein>
    <submittedName>
        <fullName evidence="1">Uncharacterized protein</fullName>
    </submittedName>
</protein>
<organism evidence="1 2">
    <name type="scientific">Actinomadura meridiana</name>
    <dbReference type="NCBI Taxonomy" id="559626"/>
    <lineage>
        <taxon>Bacteria</taxon>
        <taxon>Bacillati</taxon>
        <taxon>Actinomycetota</taxon>
        <taxon>Actinomycetes</taxon>
        <taxon>Streptosporangiales</taxon>
        <taxon>Thermomonosporaceae</taxon>
        <taxon>Actinomadura</taxon>
    </lineage>
</organism>
<gene>
    <name evidence="1" type="ORF">GCM10022254_16360</name>
</gene>
<evidence type="ECO:0000313" key="2">
    <source>
        <dbReference type="Proteomes" id="UP001501710"/>
    </source>
</evidence>
<name>A0ABP8BWE2_9ACTN</name>
<evidence type="ECO:0000313" key="1">
    <source>
        <dbReference type="EMBL" id="GAA4227798.1"/>
    </source>
</evidence>